<evidence type="ECO:0000313" key="2">
    <source>
        <dbReference type="EMBL" id="KAA8474257.1"/>
    </source>
</evidence>
<evidence type="ECO:0000259" key="1">
    <source>
        <dbReference type="Pfam" id="PF13470"/>
    </source>
</evidence>
<dbReference type="SUPFAM" id="SSF88723">
    <property type="entry name" value="PIN domain-like"/>
    <property type="match status" value="1"/>
</dbReference>
<dbReference type="Pfam" id="PF13470">
    <property type="entry name" value="PIN_3"/>
    <property type="match status" value="1"/>
</dbReference>
<evidence type="ECO:0000313" key="3">
    <source>
        <dbReference type="Proteomes" id="UP000322918"/>
    </source>
</evidence>
<dbReference type="InterPro" id="IPR002716">
    <property type="entry name" value="PIN_dom"/>
</dbReference>
<name>A0A5M9GJY2_9SPHI</name>
<dbReference type="AlphaFoldDB" id="A0A5M9GJY2"/>
<dbReference type="OrthoDB" id="1148871at2"/>
<accession>A0A5M9GJY2</accession>
<gene>
    <name evidence="2" type="ORF">F1649_22310</name>
</gene>
<organism evidence="2 3">
    <name type="scientific">Arcticibacter tournemirensis</name>
    <dbReference type="NCBI Taxonomy" id="699437"/>
    <lineage>
        <taxon>Bacteria</taxon>
        <taxon>Pseudomonadati</taxon>
        <taxon>Bacteroidota</taxon>
        <taxon>Sphingobacteriia</taxon>
        <taxon>Sphingobacteriales</taxon>
        <taxon>Sphingobacteriaceae</taxon>
        <taxon>Arcticibacter</taxon>
    </lineage>
</organism>
<proteinExistence type="predicted"/>
<dbReference type="Gene3D" id="3.40.50.1010">
    <property type="entry name" value="5'-nuclease"/>
    <property type="match status" value="1"/>
</dbReference>
<keyword evidence="3" id="KW-1185">Reference proteome</keyword>
<protein>
    <submittedName>
        <fullName evidence="2">PIN domain-containing protein</fullName>
    </submittedName>
</protein>
<sequence length="140" mass="16151">MKIFLDANILVSVLNKEYPLFPFTSRILSLSDNSRYQLYTSPVCLAIAFYFAEKKHRTTIAKQKMDLLCQYIRIAPATEQAVSKTLNNQAIHDFEDGIEYYSAIESGCQCIITENTGDFYFSELEVADSREFCSRYLVKR</sequence>
<dbReference type="InterPro" id="IPR029060">
    <property type="entry name" value="PIN-like_dom_sf"/>
</dbReference>
<dbReference type="EMBL" id="VWNE01000064">
    <property type="protein sequence ID" value="KAA8474257.1"/>
    <property type="molecule type" value="Genomic_DNA"/>
</dbReference>
<reference evidence="2 3" key="1">
    <citation type="submission" date="2019-09" db="EMBL/GenBank/DDBJ databases">
        <title>Pararcticibacter amylolyticus gen. nov., sp. nov., isolated from a rottenly hemp rope, and reclassification of Pedobacter tournemirensis as Pararcticibacter tournemirensis comb. nov.</title>
        <authorList>
            <person name="Cai Y."/>
        </authorList>
    </citation>
    <scope>NUCLEOTIDE SEQUENCE [LARGE SCALE GENOMIC DNA]</scope>
    <source>
        <strain evidence="2 3">TF5-37.2-LB10</strain>
    </source>
</reference>
<comment type="caution">
    <text evidence="2">The sequence shown here is derived from an EMBL/GenBank/DDBJ whole genome shotgun (WGS) entry which is preliminary data.</text>
</comment>
<dbReference type="Proteomes" id="UP000322918">
    <property type="component" value="Unassembled WGS sequence"/>
</dbReference>
<dbReference type="RefSeq" id="WP_141815434.1">
    <property type="nucleotide sequence ID" value="NZ_VFPL01000001.1"/>
</dbReference>
<feature type="domain" description="PIN" evidence="1">
    <location>
        <begin position="2"/>
        <end position="116"/>
    </location>
</feature>